<gene>
    <name evidence="2" type="ORF">FQ154_16840</name>
</gene>
<keyword evidence="1" id="KW-0812">Transmembrane</keyword>
<evidence type="ECO:0000256" key="1">
    <source>
        <dbReference type="SAM" id="Phobius"/>
    </source>
</evidence>
<reference evidence="2 3" key="1">
    <citation type="submission" date="2019-07" db="EMBL/GenBank/DDBJ databases">
        <title>Analysis of the biochemical properties, biological activity and biotechnological potential of siderophores and biosurfactants produced by Antarctic psychrotolerant bacteria.</title>
        <authorList>
            <person name="Styczynski M."/>
            <person name="Krucon T."/>
            <person name="Decewicz P."/>
            <person name="Dziewit L."/>
        </authorList>
    </citation>
    <scope>NUCLEOTIDE SEQUENCE [LARGE SCALE GENOMIC DNA]</scope>
    <source>
        <strain evidence="2 3">ANT_H27</strain>
    </source>
</reference>
<organism evidence="2 3">
    <name type="scientific">Paeniglutamicibacter gangotriensis</name>
    <dbReference type="NCBI Taxonomy" id="254787"/>
    <lineage>
        <taxon>Bacteria</taxon>
        <taxon>Bacillati</taxon>
        <taxon>Actinomycetota</taxon>
        <taxon>Actinomycetes</taxon>
        <taxon>Micrococcales</taxon>
        <taxon>Micrococcaceae</taxon>
        <taxon>Paeniglutamicibacter</taxon>
    </lineage>
</organism>
<dbReference type="AlphaFoldDB" id="A0A5B0E8L9"/>
<evidence type="ECO:0000313" key="3">
    <source>
        <dbReference type="Proteomes" id="UP000323856"/>
    </source>
</evidence>
<keyword evidence="1" id="KW-0472">Membrane</keyword>
<dbReference type="Proteomes" id="UP000323856">
    <property type="component" value="Unassembled WGS sequence"/>
</dbReference>
<proteinExistence type="predicted"/>
<name>A0A5B0E8L9_9MICC</name>
<keyword evidence="1" id="KW-1133">Transmembrane helix</keyword>
<comment type="caution">
    <text evidence="2">The sequence shown here is derived from an EMBL/GenBank/DDBJ whole genome shotgun (WGS) entry which is preliminary data.</text>
</comment>
<evidence type="ECO:0000313" key="2">
    <source>
        <dbReference type="EMBL" id="KAA0974100.1"/>
    </source>
</evidence>
<protein>
    <submittedName>
        <fullName evidence="2">Uncharacterized protein</fullName>
    </submittedName>
</protein>
<dbReference type="RefSeq" id="WP_007272260.1">
    <property type="nucleotide sequence ID" value="NZ_VOBL01000021.1"/>
</dbReference>
<accession>A0A5B0E8L9</accession>
<sequence length="78" mass="8726">MDTIVSWVAFVGLAAILVYSKWKEQPTRSDPAHRGGKPLPHNRVARMFVTFQGMDWSLFISALVFLFSAVAGTTDDLR</sequence>
<dbReference type="OrthoDB" id="4965340at2"/>
<feature type="transmembrane region" description="Helical" evidence="1">
    <location>
        <begin position="56"/>
        <end position="74"/>
    </location>
</feature>
<dbReference type="EMBL" id="VOBL01000021">
    <property type="protein sequence ID" value="KAA0974100.1"/>
    <property type="molecule type" value="Genomic_DNA"/>
</dbReference>